<evidence type="ECO:0000256" key="12">
    <source>
        <dbReference type="SAM" id="SignalP"/>
    </source>
</evidence>
<dbReference type="GO" id="GO:0016020">
    <property type="term" value="C:membrane"/>
    <property type="evidence" value="ECO:0007669"/>
    <property type="project" value="UniProtKB-SubCell"/>
</dbReference>
<feature type="domain" description="LRRNT" evidence="13">
    <location>
        <begin position="19"/>
        <end position="55"/>
    </location>
</feature>
<keyword evidence="2" id="KW-0433">Leucine-rich repeat</keyword>
<evidence type="ECO:0000256" key="5">
    <source>
        <dbReference type="ARBA" id="ARBA00022729"/>
    </source>
</evidence>
<dbReference type="PANTHER" id="PTHR22650:SF6">
    <property type="entry name" value="PLATELET GLYCOPROTEIN IX"/>
    <property type="match status" value="1"/>
</dbReference>
<keyword evidence="3 11" id="KW-0812">Transmembrane</keyword>
<dbReference type="Pfam" id="PF13855">
    <property type="entry name" value="LRR_8"/>
    <property type="match status" value="1"/>
</dbReference>
<dbReference type="InterPro" id="IPR032675">
    <property type="entry name" value="LRR_dom_sf"/>
</dbReference>
<keyword evidence="9 11" id="KW-0472">Membrane</keyword>
<dbReference type="SMART" id="SM00082">
    <property type="entry name" value="LRRCT"/>
    <property type="match status" value="1"/>
</dbReference>
<comment type="caution">
    <text evidence="15">The sequence shown here is derived from an EMBL/GenBank/DDBJ whole genome shotgun (WGS) entry which is preliminary data.</text>
</comment>
<dbReference type="InterPro" id="IPR000483">
    <property type="entry name" value="Cys-rich_flank_reg_C"/>
</dbReference>
<gene>
    <name evidence="15" type="ORF">MONAX_5E031244</name>
</gene>
<evidence type="ECO:0000256" key="11">
    <source>
        <dbReference type="SAM" id="Phobius"/>
    </source>
</evidence>
<feature type="signal peptide" evidence="12">
    <location>
        <begin position="1"/>
        <end position="16"/>
    </location>
</feature>
<evidence type="ECO:0000256" key="2">
    <source>
        <dbReference type="ARBA" id="ARBA00022614"/>
    </source>
</evidence>
<name>A0A5E4CH42_MARMO</name>
<keyword evidence="16" id="KW-1185">Reference proteome</keyword>
<evidence type="ECO:0000259" key="14">
    <source>
        <dbReference type="SMART" id="SM00082"/>
    </source>
</evidence>
<evidence type="ECO:0000256" key="10">
    <source>
        <dbReference type="ARBA" id="ARBA00023157"/>
    </source>
</evidence>
<dbReference type="InterPro" id="IPR052313">
    <property type="entry name" value="GPIb-IX-V_Complex"/>
</dbReference>
<evidence type="ECO:0000256" key="4">
    <source>
        <dbReference type="ARBA" id="ARBA00022696"/>
    </source>
</evidence>
<evidence type="ECO:0000256" key="7">
    <source>
        <dbReference type="ARBA" id="ARBA00022989"/>
    </source>
</evidence>
<evidence type="ECO:0000256" key="8">
    <source>
        <dbReference type="ARBA" id="ARBA00023084"/>
    </source>
</evidence>
<organism evidence="15 16">
    <name type="scientific">Marmota monax</name>
    <name type="common">Woodchuck</name>
    <dbReference type="NCBI Taxonomy" id="9995"/>
    <lineage>
        <taxon>Eukaryota</taxon>
        <taxon>Metazoa</taxon>
        <taxon>Chordata</taxon>
        <taxon>Craniata</taxon>
        <taxon>Vertebrata</taxon>
        <taxon>Euteleostomi</taxon>
        <taxon>Mammalia</taxon>
        <taxon>Eutheria</taxon>
        <taxon>Euarchontoglires</taxon>
        <taxon>Glires</taxon>
        <taxon>Rodentia</taxon>
        <taxon>Sciuromorpha</taxon>
        <taxon>Sciuridae</taxon>
        <taxon>Xerinae</taxon>
        <taxon>Marmotini</taxon>
        <taxon>Marmota</taxon>
    </lineage>
</organism>
<evidence type="ECO:0000256" key="6">
    <source>
        <dbReference type="ARBA" id="ARBA00022889"/>
    </source>
</evidence>
<dbReference type="EMBL" id="CABDUW010001279">
    <property type="protein sequence ID" value="VTJ80232.1"/>
    <property type="molecule type" value="Genomic_DNA"/>
</dbReference>
<dbReference type="GO" id="GO:0007155">
    <property type="term" value="P:cell adhesion"/>
    <property type="evidence" value="ECO:0007669"/>
    <property type="project" value="UniProtKB-KW"/>
</dbReference>
<comment type="subcellular location">
    <subcellularLocation>
        <location evidence="1">Membrane</location>
        <topology evidence="1">Single-pass type I membrane protein</topology>
    </subcellularLocation>
</comment>
<dbReference type="GO" id="GO:0007596">
    <property type="term" value="P:blood coagulation"/>
    <property type="evidence" value="ECO:0007669"/>
    <property type="project" value="UniProtKB-KW"/>
</dbReference>
<protein>
    <recommendedName>
        <fullName evidence="17">LRRCT domain-containing protein</fullName>
    </recommendedName>
</protein>
<dbReference type="InterPro" id="IPR001611">
    <property type="entry name" value="Leu-rich_rpt"/>
</dbReference>
<feature type="transmembrane region" description="Helical" evidence="11">
    <location>
        <begin position="148"/>
        <end position="170"/>
    </location>
</feature>
<evidence type="ECO:0000256" key="3">
    <source>
        <dbReference type="ARBA" id="ARBA00022692"/>
    </source>
</evidence>
<keyword evidence="8" id="KW-0094">Blood coagulation</keyword>
<evidence type="ECO:0000313" key="16">
    <source>
        <dbReference type="Proteomes" id="UP000335636"/>
    </source>
</evidence>
<sequence>MAAWGVLVLCWALAEATPDCPVPCTCRSLPSMGLVVDCQARGLGTLPALPARTRHLLLSNNSLRSVSPGALDHLPQLQTLEVAGNPWHCDCHLTYLRLWLEDRLPEALEDLRCASPDLATGRPLGHLTGFQLGSCSWHVQDTWVYPGVWWDVALGAVAILGLVLLARLLCVSTEPWP</sequence>
<keyword evidence="10" id="KW-1015">Disulfide bond</keyword>
<keyword evidence="7 11" id="KW-1133">Transmembrane helix</keyword>
<proteinExistence type="predicted"/>
<keyword evidence="5 12" id="KW-0732">Signal</keyword>
<keyword evidence="4" id="KW-0356">Hemostasis</keyword>
<feature type="chain" id="PRO_5023068632" description="LRRCT domain-containing protein" evidence="12">
    <location>
        <begin position="17"/>
        <end position="177"/>
    </location>
</feature>
<reference evidence="15" key="1">
    <citation type="submission" date="2019-04" db="EMBL/GenBank/DDBJ databases">
        <authorList>
            <person name="Alioto T."/>
            <person name="Alioto T."/>
        </authorList>
    </citation>
    <scope>NUCLEOTIDE SEQUENCE [LARGE SCALE GENOMIC DNA]</scope>
</reference>
<accession>A0A5E4CH42</accession>
<dbReference type="Pfam" id="PF01462">
    <property type="entry name" value="LRRNT"/>
    <property type="match status" value="1"/>
</dbReference>
<keyword evidence="6" id="KW-0130">Cell adhesion</keyword>
<dbReference type="PANTHER" id="PTHR22650">
    <property type="entry name" value="GLYCOPROTEIN IB BETA"/>
    <property type="match status" value="1"/>
</dbReference>
<dbReference type="InterPro" id="IPR000372">
    <property type="entry name" value="LRRNT"/>
</dbReference>
<dbReference type="SMART" id="SM00013">
    <property type="entry name" value="LRRNT"/>
    <property type="match status" value="1"/>
</dbReference>
<dbReference type="Proteomes" id="UP000335636">
    <property type="component" value="Unassembled WGS sequence"/>
</dbReference>
<dbReference type="Gene3D" id="3.80.10.10">
    <property type="entry name" value="Ribonuclease Inhibitor"/>
    <property type="match status" value="1"/>
</dbReference>
<evidence type="ECO:0000259" key="13">
    <source>
        <dbReference type="SMART" id="SM00013"/>
    </source>
</evidence>
<feature type="domain" description="LRRCT" evidence="14">
    <location>
        <begin position="85"/>
        <end position="136"/>
    </location>
</feature>
<dbReference type="AlphaFoldDB" id="A0A5E4CH42"/>
<evidence type="ECO:0008006" key="17">
    <source>
        <dbReference type="Google" id="ProtNLM"/>
    </source>
</evidence>
<evidence type="ECO:0000256" key="9">
    <source>
        <dbReference type="ARBA" id="ARBA00023136"/>
    </source>
</evidence>
<evidence type="ECO:0000313" key="15">
    <source>
        <dbReference type="EMBL" id="VTJ80232.1"/>
    </source>
</evidence>
<dbReference type="Pfam" id="PF01463">
    <property type="entry name" value="LRRCT"/>
    <property type="match status" value="1"/>
</dbReference>
<evidence type="ECO:0000256" key="1">
    <source>
        <dbReference type="ARBA" id="ARBA00004479"/>
    </source>
</evidence>
<dbReference type="SUPFAM" id="SSF52058">
    <property type="entry name" value="L domain-like"/>
    <property type="match status" value="1"/>
</dbReference>